<evidence type="ECO:0000313" key="2">
    <source>
        <dbReference type="EMBL" id="VGO18493.1"/>
    </source>
</evidence>
<feature type="signal peptide" evidence="1">
    <location>
        <begin position="1"/>
        <end position="24"/>
    </location>
</feature>
<dbReference type="RefSeq" id="WP_136059970.1">
    <property type="nucleotide sequence ID" value="NZ_CAAHFH010000001.1"/>
</dbReference>
<accession>A0A6C2UF37</accession>
<sequence>MRTKLWCMAIVAMLGIQASFGANLLVNSDFSSSTIANESTPEFQDLDGGWLTPGTTSWTLPGDGNALAGNIEKGLAQIVSLNSTGTGFDFSFDWTPDSASGATELELAYYLVGWKLNDGASPSNTDDFFNNMNNTSLSTREMIGALGGKATAVDLITGLEYTTNYPVADAQVAGGTAGTTLNVSHSSLTYTVDDFDYIGVLFHNNNEAKAGSTISNLNLSVIGGTTPSLPPSFKEEPTVKSGTFVQLDYTDTLADDVSEPNDDVVTFTKLTGADWLSVATNGVLTGTAMTNDLGLNVFTVEVSDVDGSATGTVHISVGDVQPEAAEGEMVVNWTMADPDFAEDNQFVAWRNVDAGWVADKTVDVWSLTDTPGEMKMVSGSSNDIEDGLAQIFSVQGYGDSLTFKFDWTAGANASNGTENLLYEVIGWKTTNPSPASQGFRSIQLNTTVIDDFAGNAIWTDLLDGMSGTGQTNATQGTFVGTPGVVTSANITIDLSAFGADVSDFDVMGIRFHIATNSLSGIGGVIDNVSLLSEIPPAATVVQWGISGGDTNIVAADALEDILDTPTTYVAGTDVTAELEAAYTNASGEALYYTDRTDRTPGFNMAYYATDPLTSNHEITDETPGDQIAFGRNTTNIQLMVVWEAADFLVPAEELKTLAIETERTGTTGTNEYRYLIQQGSQFYVSASNTLLAAHSSDGDVEVDSLDWYAFTAFSNDAGTIAGTATPIASFTNINAVGYYVNLENASTATMSSRTRYFKAAATQAAASGFDGFLEQYTELSGVETDDYDEDGLSDWGEYVFGGIPTDDTDIGTQPAFDSANGEYLFSIIDDSTLKYYVLTNLDLVIGEWGTNIGPVDITVDSDSLGSYSNNVGTANDALFLKLLVE</sequence>
<keyword evidence="1" id="KW-0732">Signal</keyword>
<feature type="chain" id="PRO_5025632556" description="Dystroglycan-type cadherin-like domain-containing protein" evidence="1">
    <location>
        <begin position="25"/>
        <end position="885"/>
    </location>
</feature>
<evidence type="ECO:0000256" key="1">
    <source>
        <dbReference type="SAM" id="SignalP"/>
    </source>
</evidence>
<keyword evidence="3" id="KW-1185">Reference proteome</keyword>
<evidence type="ECO:0008006" key="4">
    <source>
        <dbReference type="Google" id="ProtNLM"/>
    </source>
</evidence>
<dbReference type="Proteomes" id="UP000346198">
    <property type="component" value="Unassembled WGS sequence"/>
</dbReference>
<gene>
    <name evidence="2" type="ORF">SCARR_00546</name>
</gene>
<reference evidence="2 3" key="1">
    <citation type="submission" date="2019-04" db="EMBL/GenBank/DDBJ databases">
        <authorList>
            <person name="Van Vliet M D."/>
        </authorList>
    </citation>
    <scope>NUCLEOTIDE SEQUENCE [LARGE SCALE GENOMIC DNA]</scope>
    <source>
        <strain evidence="2 3">F21</strain>
    </source>
</reference>
<proteinExistence type="predicted"/>
<evidence type="ECO:0000313" key="3">
    <source>
        <dbReference type="Proteomes" id="UP000346198"/>
    </source>
</evidence>
<dbReference type="EMBL" id="CAAHFH010000001">
    <property type="protein sequence ID" value="VGO18493.1"/>
    <property type="molecule type" value="Genomic_DNA"/>
</dbReference>
<dbReference type="AlphaFoldDB" id="A0A6C2UF37"/>
<organism evidence="2 3">
    <name type="scientific">Pontiella sulfatireligans</name>
    <dbReference type="NCBI Taxonomy" id="2750658"/>
    <lineage>
        <taxon>Bacteria</taxon>
        <taxon>Pseudomonadati</taxon>
        <taxon>Kiritimatiellota</taxon>
        <taxon>Kiritimatiellia</taxon>
        <taxon>Kiritimatiellales</taxon>
        <taxon>Pontiellaceae</taxon>
        <taxon>Pontiella</taxon>
    </lineage>
</organism>
<protein>
    <recommendedName>
        <fullName evidence="4">Dystroglycan-type cadherin-like domain-containing protein</fullName>
    </recommendedName>
</protein>
<name>A0A6C2UF37_9BACT</name>